<feature type="compositionally biased region" description="Basic and acidic residues" evidence="2">
    <location>
        <begin position="391"/>
        <end position="406"/>
    </location>
</feature>
<evidence type="ECO:0000313" key="4">
    <source>
        <dbReference type="Proteomes" id="UP001172102"/>
    </source>
</evidence>
<feature type="coiled-coil region" evidence="1">
    <location>
        <begin position="73"/>
        <end position="118"/>
    </location>
</feature>
<proteinExistence type="predicted"/>
<dbReference type="EMBL" id="JAUKUA010000004">
    <property type="protein sequence ID" value="KAK0716131.1"/>
    <property type="molecule type" value="Genomic_DNA"/>
</dbReference>
<protein>
    <submittedName>
        <fullName evidence="3">Uncharacterized protein</fullName>
    </submittedName>
</protein>
<organism evidence="3 4">
    <name type="scientific">Lasiosphaeris hirsuta</name>
    <dbReference type="NCBI Taxonomy" id="260670"/>
    <lineage>
        <taxon>Eukaryota</taxon>
        <taxon>Fungi</taxon>
        <taxon>Dikarya</taxon>
        <taxon>Ascomycota</taxon>
        <taxon>Pezizomycotina</taxon>
        <taxon>Sordariomycetes</taxon>
        <taxon>Sordariomycetidae</taxon>
        <taxon>Sordariales</taxon>
        <taxon>Lasiosphaeriaceae</taxon>
        <taxon>Lasiosphaeris</taxon>
    </lineage>
</organism>
<sequence>MSSLPIDVKSLLTSLKNVAENGSFQTLIAKVLELDTEIIDLKGAKRVQDRQLYDMERRLEDAGKKLGERGKQLSALQGTLKEQEANINAIQTELRMHKKNAEDSLRSTKAALKDKSERLTELESCMLELKPTLSEDISESRFEILFQRAFELANQYFSNDLGVDGGRWNVLKGHKAVKDKISLPSADTPTAKKMRMGAFLAVLSSELSEHVFLPTYVPGAAGEFNRFLVDLAISEPELGAHLRSVLLKAHQEDNKRLMTRKHIQIATKNVFGCLEGPFSDRPEGRNFETDVEAICKEACDLWQYVQTLDESVTPSDGLFESSFKIINFSSLPLSVHNQRARSSGGTPAKISKTKLPANEPQSAPGRVVWPSLVIEDEILTSGYALSEDEVKEGKDEEKAEARLSRREARRKSRAPSMTEGDTETKRHFLYPKGGDGQKGT</sequence>
<comment type="caution">
    <text evidence="3">The sequence shown here is derived from an EMBL/GenBank/DDBJ whole genome shotgun (WGS) entry which is preliminary data.</text>
</comment>
<reference evidence="3" key="1">
    <citation type="submission" date="2023-06" db="EMBL/GenBank/DDBJ databases">
        <title>Genome-scale phylogeny and comparative genomics of the fungal order Sordariales.</title>
        <authorList>
            <consortium name="Lawrence Berkeley National Laboratory"/>
            <person name="Hensen N."/>
            <person name="Bonometti L."/>
            <person name="Westerberg I."/>
            <person name="Brannstrom I.O."/>
            <person name="Guillou S."/>
            <person name="Cros-Aarteil S."/>
            <person name="Calhoun S."/>
            <person name="Haridas S."/>
            <person name="Kuo A."/>
            <person name="Mondo S."/>
            <person name="Pangilinan J."/>
            <person name="Riley R."/>
            <person name="Labutti K."/>
            <person name="Andreopoulos B."/>
            <person name="Lipzen A."/>
            <person name="Chen C."/>
            <person name="Yanf M."/>
            <person name="Daum C."/>
            <person name="Ng V."/>
            <person name="Clum A."/>
            <person name="Steindorff A."/>
            <person name="Ohm R."/>
            <person name="Martin F."/>
            <person name="Silar P."/>
            <person name="Natvig D."/>
            <person name="Lalanne C."/>
            <person name="Gautier V."/>
            <person name="Ament-Velasquez S.L."/>
            <person name="Kruys A."/>
            <person name="Hutchinson M.I."/>
            <person name="Powell A.J."/>
            <person name="Barry K."/>
            <person name="Miller A.N."/>
            <person name="Grigoriev I.V."/>
            <person name="Debuchy R."/>
            <person name="Gladieux P."/>
            <person name="Thoren M.H."/>
            <person name="Johannesson H."/>
        </authorList>
    </citation>
    <scope>NUCLEOTIDE SEQUENCE</scope>
    <source>
        <strain evidence="3">SMH4607-1</strain>
    </source>
</reference>
<name>A0AA40AHX7_9PEZI</name>
<gene>
    <name evidence="3" type="ORF">B0H67DRAFT_257552</name>
</gene>
<feature type="region of interest" description="Disordered" evidence="2">
    <location>
        <begin position="385"/>
        <end position="440"/>
    </location>
</feature>
<feature type="region of interest" description="Disordered" evidence="2">
    <location>
        <begin position="337"/>
        <end position="364"/>
    </location>
</feature>
<accession>A0AA40AHX7</accession>
<evidence type="ECO:0000313" key="3">
    <source>
        <dbReference type="EMBL" id="KAK0716131.1"/>
    </source>
</evidence>
<evidence type="ECO:0000256" key="2">
    <source>
        <dbReference type="SAM" id="MobiDB-lite"/>
    </source>
</evidence>
<keyword evidence="1" id="KW-0175">Coiled coil</keyword>
<dbReference type="AlphaFoldDB" id="A0AA40AHX7"/>
<keyword evidence="4" id="KW-1185">Reference proteome</keyword>
<dbReference type="Proteomes" id="UP001172102">
    <property type="component" value="Unassembled WGS sequence"/>
</dbReference>
<evidence type="ECO:0000256" key="1">
    <source>
        <dbReference type="SAM" id="Coils"/>
    </source>
</evidence>